<accession>A0ABZ2LIJ6</accession>
<name>A0ABZ2LIJ6_9BACT</name>
<proteinExistence type="predicted"/>
<dbReference type="InterPro" id="IPR011008">
    <property type="entry name" value="Dimeric_a/b-barrel"/>
</dbReference>
<gene>
    <name evidence="1" type="ORF">LVJ94_17255</name>
</gene>
<evidence type="ECO:0000313" key="2">
    <source>
        <dbReference type="Proteomes" id="UP001374803"/>
    </source>
</evidence>
<reference evidence="1" key="1">
    <citation type="submission" date="2021-12" db="EMBL/GenBank/DDBJ databases">
        <title>Discovery of the Pendulisporaceae a myxobacterial family with distinct sporulation behavior and unique specialized metabolism.</title>
        <authorList>
            <person name="Garcia R."/>
            <person name="Popoff A."/>
            <person name="Bader C.D."/>
            <person name="Loehr J."/>
            <person name="Walesch S."/>
            <person name="Walt C."/>
            <person name="Boldt J."/>
            <person name="Bunk B."/>
            <person name="Haeckl F.J.F.P.J."/>
            <person name="Gunesch A.P."/>
            <person name="Birkelbach J."/>
            <person name="Nuebel U."/>
            <person name="Pietschmann T."/>
            <person name="Bach T."/>
            <person name="Mueller R."/>
        </authorList>
    </citation>
    <scope>NUCLEOTIDE SEQUENCE</scope>
    <source>
        <strain evidence="1">MSr11367</strain>
    </source>
</reference>
<sequence>MIAVPTGNKVKFIEQPRKCDSVFLEYGATRLLEWGDDVPDGKVADLRRAVRVKEDETVVFSWIKWPDKTTRDTGMARVMQDPRLSPENKPIPFDGKPLIFGRFAPIVELKARRASIQPGVHHE</sequence>
<dbReference type="Gene3D" id="3.30.70.100">
    <property type="match status" value="1"/>
</dbReference>
<dbReference type="EMBL" id="CP089983">
    <property type="protein sequence ID" value="WXB08970.1"/>
    <property type="molecule type" value="Genomic_DNA"/>
</dbReference>
<keyword evidence="2" id="KW-1185">Reference proteome</keyword>
<dbReference type="InterPro" id="IPR009874">
    <property type="entry name" value="DUF1428"/>
</dbReference>
<dbReference type="PIRSF" id="PIRSF007028">
    <property type="entry name" value="UCP007028"/>
    <property type="match status" value="1"/>
</dbReference>
<organism evidence="1 2">
    <name type="scientific">Pendulispora rubella</name>
    <dbReference type="NCBI Taxonomy" id="2741070"/>
    <lineage>
        <taxon>Bacteria</taxon>
        <taxon>Pseudomonadati</taxon>
        <taxon>Myxococcota</taxon>
        <taxon>Myxococcia</taxon>
        <taxon>Myxococcales</taxon>
        <taxon>Sorangiineae</taxon>
        <taxon>Pendulisporaceae</taxon>
        <taxon>Pendulispora</taxon>
    </lineage>
</organism>
<protein>
    <submittedName>
        <fullName evidence="1">DUF1428 domain-containing protein</fullName>
    </submittedName>
</protein>
<dbReference type="Proteomes" id="UP001374803">
    <property type="component" value="Chromosome"/>
</dbReference>
<dbReference type="RefSeq" id="WP_394838644.1">
    <property type="nucleotide sequence ID" value="NZ_CP089929.1"/>
</dbReference>
<dbReference type="SUPFAM" id="SSF54909">
    <property type="entry name" value="Dimeric alpha+beta barrel"/>
    <property type="match status" value="1"/>
</dbReference>
<evidence type="ECO:0000313" key="1">
    <source>
        <dbReference type="EMBL" id="WXB08970.1"/>
    </source>
</evidence>
<dbReference type="Pfam" id="PF07237">
    <property type="entry name" value="DUF1428"/>
    <property type="match status" value="1"/>
</dbReference>